<dbReference type="EC" id="3.1.3.48" evidence="1"/>
<dbReference type="Gene3D" id="3.40.50.2300">
    <property type="match status" value="1"/>
</dbReference>
<evidence type="ECO:0000256" key="2">
    <source>
        <dbReference type="ARBA" id="ARBA00051722"/>
    </source>
</evidence>
<proteinExistence type="predicted"/>
<dbReference type="InterPro" id="IPR050438">
    <property type="entry name" value="LMW_PTPase"/>
</dbReference>
<dbReference type="eggNOG" id="COG0394">
    <property type="taxonomic scope" value="Bacteria"/>
</dbReference>
<dbReference type="HOGENOM" id="CLU_1757434_0_0_10"/>
<organism evidence="4 5">
    <name type="scientific">Galbibacter orientalis DSM 19592</name>
    <dbReference type="NCBI Taxonomy" id="926559"/>
    <lineage>
        <taxon>Bacteria</taxon>
        <taxon>Pseudomonadati</taxon>
        <taxon>Bacteroidota</taxon>
        <taxon>Flavobacteriia</taxon>
        <taxon>Flavobacteriales</taxon>
        <taxon>Flavobacteriaceae</taxon>
        <taxon>Galbibacter</taxon>
    </lineage>
</organism>
<dbReference type="SMART" id="SM00226">
    <property type="entry name" value="LMWPc"/>
    <property type="match status" value="1"/>
</dbReference>
<evidence type="ECO:0000313" key="5">
    <source>
        <dbReference type="Proteomes" id="UP000004690"/>
    </source>
</evidence>
<accession>I3C4E3</accession>
<evidence type="ECO:0000256" key="1">
    <source>
        <dbReference type="ARBA" id="ARBA00013064"/>
    </source>
</evidence>
<name>I3C4E3_9FLAO</name>
<gene>
    <name evidence="4" type="ORF">JoomaDRAFT_1471</name>
</gene>
<protein>
    <recommendedName>
        <fullName evidence="1">protein-tyrosine-phosphatase</fullName>
        <ecNumber evidence="1">3.1.3.48</ecNumber>
    </recommendedName>
</protein>
<dbReference type="Proteomes" id="UP000004690">
    <property type="component" value="Unassembled WGS sequence"/>
</dbReference>
<reference evidence="4 5" key="1">
    <citation type="submission" date="2012-02" db="EMBL/GenBank/DDBJ databases">
        <title>Improved High-Quality Draft genome of Joostella marina DSM 19592.</title>
        <authorList>
            <consortium name="US DOE Joint Genome Institute (JGI-PGF)"/>
            <person name="Lucas S."/>
            <person name="Copeland A."/>
            <person name="Lapidus A."/>
            <person name="Bruce D."/>
            <person name="Goodwin L."/>
            <person name="Pitluck S."/>
            <person name="Peters L."/>
            <person name="Chertkov O."/>
            <person name="Ovchinnikova G."/>
            <person name="Kyrpides N."/>
            <person name="Mavromatis K."/>
            <person name="Detter J.C."/>
            <person name="Han C."/>
            <person name="Land M."/>
            <person name="Hauser L."/>
            <person name="Markowitz V."/>
            <person name="Cheng J.-F."/>
            <person name="Hugenholtz P."/>
            <person name="Woyke T."/>
            <person name="Wu D."/>
            <person name="Tindall B."/>
            <person name="Brambilla E."/>
            <person name="Klenk H.-P."/>
            <person name="Eisen J.A."/>
        </authorList>
    </citation>
    <scope>NUCLEOTIDE SEQUENCE [LARGE SCALE GENOMIC DNA]</scope>
    <source>
        <strain evidence="4 5">DSM 19592</strain>
    </source>
</reference>
<dbReference type="EMBL" id="JH651379">
    <property type="protein sequence ID" value="EIJ38486.1"/>
    <property type="molecule type" value="Genomic_DNA"/>
</dbReference>
<evidence type="ECO:0000259" key="3">
    <source>
        <dbReference type="SMART" id="SM00226"/>
    </source>
</evidence>
<dbReference type="Pfam" id="PF01451">
    <property type="entry name" value="LMWPc"/>
    <property type="match status" value="1"/>
</dbReference>
<dbReference type="GO" id="GO:0004725">
    <property type="term" value="F:protein tyrosine phosphatase activity"/>
    <property type="evidence" value="ECO:0007669"/>
    <property type="project" value="UniProtKB-EC"/>
</dbReference>
<dbReference type="AlphaFoldDB" id="I3C4E3"/>
<dbReference type="InterPro" id="IPR036196">
    <property type="entry name" value="Ptyr_pPase_sf"/>
</dbReference>
<dbReference type="SUPFAM" id="SSF52788">
    <property type="entry name" value="Phosphotyrosine protein phosphatases I"/>
    <property type="match status" value="1"/>
</dbReference>
<dbReference type="STRING" id="926559.JoomaDRAFT_1471"/>
<dbReference type="PANTHER" id="PTHR11717:SF31">
    <property type="entry name" value="LOW MOLECULAR WEIGHT PROTEIN-TYROSINE-PHOSPHATASE ETP-RELATED"/>
    <property type="match status" value="1"/>
</dbReference>
<feature type="domain" description="Phosphotyrosine protein phosphatase I" evidence="3">
    <location>
        <begin position="18"/>
        <end position="155"/>
    </location>
</feature>
<comment type="catalytic activity">
    <reaction evidence="2">
        <text>O-phospho-L-tyrosyl-[protein] + H2O = L-tyrosyl-[protein] + phosphate</text>
        <dbReference type="Rhea" id="RHEA:10684"/>
        <dbReference type="Rhea" id="RHEA-COMP:10136"/>
        <dbReference type="Rhea" id="RHEA-COMP:20101"/>
        <dbReference type="ChEBI" id="CHEBI:15377"/>
        <dbReference type="ChEBI" id="CHEBI:43474"/>
        <dbReference type="ChEBI" id="CHEBI:46858"/>
        <dbReference type="ChEBI" id="CHEBI:61978"/>
        <dbReference type="EC" id="3.1.3.48"/>
    </reaction>
</comment>
<dbReference type="RefSeq" id="WP_008611693.1">
    <property type="nucleotide sequence ID" value="NZ_JH651379.1"/>
</dbReference>
<dbReference type="InterPro" id="IPR023485">
    <property type="entry name" value="Ptyr_pPase"/>
</dbReference>
<dbReference type="PANTHER" id="PTHR11717">
    <property type="entry name" value="LOW MOLECULAR WEIGHT PROTEIN TYROSINE PHOSPHATASE"/>
    <property type="match status" value="1"/>
</dbReference>
<keyword evidence="5" id="KW-1185">Reference proteome</keyword>
<evidence type="ECO:0000313" key="4">
    <source>
        <dbReference type="EMBL" id="EIJ38486.1"/>
    </source>
</evidence>
<sequence length="159" mass="18760">MRGFFIFAEHFKPNVVEKRILFLCTGNYYRSRFAEILFNYLAEKQELPYKAFSKGLRLSKRNKGPLSVYTEDYLTTLDINISGHLRMPIPVSSDDFEYYHQIIAMDEKEHRALMKTYFPAAEDNIEYWSFADDYIEAPAQVLPKLEGKVRNFVAHLKKE</sequence>